<dbReference type="EMBL" id="CP066744">
    <property type="protein sequence ID" value="QQK07612.1"/>
    <property type="molecule type" value="Genomic_DNA"/>
</dbReference>
<sequence>MKKYKIVNKFKFYSFITISLAIILFLVLLFFNIGSSLGSNFNKIEYEYYTIRDNDTVWKIAEKYNNKKIDIRDFVSIIIDENDLFDSNIIPGEKIRIPMI</sequence>
<gene>
    <name evidence="1" type="ORF">JFY71_10000</name>
</gene>
<reference evidence="1 2" key="1">
    <citation type="journal article" date="2022" name="Int. J. Syst. Evol. Microbiol.">
        <title>Miniphocaeibacter halophilus sp. nov., an ammonium-tolerant acetate-producing bacterium isolated from a biogas system.</title>
        <authorList>
            <person name="Schnurer A."/>
            <person name="Singh A."/>
            <person name="Bi S."/>
            <person name="Qiao W."/>
            <person name="Westerholm M."/>
        </authorList>
    </citation>
    <scope>NUCLEOTIDE SEQUENCE [LARGE SCALE GENOMIC DNA]</scope>
    <source>
        <strain evidence="1 2">AMB_01</strain>
    </source>
</reference>
<keyword evidence="2" id="KW-1185">Reference proteome</keyword>
<evidence type="ECO:0000313" key="1">
    <source>
        <dbReference type="EMBL" id="QQK07612.1"/>
    </source>
</evidence>
<proteinExistence type="predicted"/>
<accession>A0AC61MPW0</accession>
<protein>
    <submittedName>
        <fullName evidence="1">LysM peptidoglycan-binding domain-containing protein</fullName>
    </submittedName>
</protein>
<name>A0AC61MPW0_9FIRM</name>
<dbReference type="Proteomes" id="UP000595814">
    <property type="component" value="Chromosome"/>
</dbReference>
<organism evidence="1 2">
    <name type="scientific">Miniphocaeibacter halophilus</name>
    <dbReference type="NCBI Taxonomy" id="2931922"/>
    <lineage>
        <taxon>Bacteria</taxon>
        <taxon>Bacillati</taxon>
        <taxon>Bacillota</taxon>
        <taxon>Tissierellia</taxon>
        <taxon>Tissierellales</taxon>
        <taxon>Peptoniphilaceae</taxon>
        <taxon>Miniphocaeibacter</taxon>
    </lineage>
</organism>
<evidence type="ECO:0000313" key="2">
    <source>
        <dbReference type="Proteomes" id="UP000595814"/>
    </source>
</evidence>